<accession>A0A222G4F1</accession>
<evidence type="ECO:0008006" key="4">
    <source>
        <dbReference type="Google" id="ProtNLM"/>
    </source>
</evidence>
<name>A0A222G4F1_9GAMM</name>
<feature type="chain" id="PRO_5013030573" description="Lipoprotein" evidence="1">
    <location>
        <begin position="20"/>
        <end position="189"/>
    </location>
</feature>
<dbReference type="Pfam" id="PF03923">
    <property type="entry name" value="Lipoprotein_16"/>
    <property type="match status" value="1"/>
</dbReference>
<dbReference type="InterPro" id="IPR005619">
    <property type="entry name" value="Uncharacterised_YajG"/>
</dbReference>
<evidence type="ECO:0000313" key="3">
    <source>
        <dbReference type="Proteomes" id="UP000202259"/>
    </source>
</evidence>
<dbReference type="PROSITE" id="PS51257">
    <property type="entry name" value="PROKAR_LIPOPROTEIN"/>
    <property type="match status" value="1"/>
</dbReference>
<evidence type="ECO:0000313" key="2">
    <source>
        <dbReference type="EMBL" id="ASP46787.1"/>
    </source>
</evidence>
<keyword evidence="3" id="KW-1185">Reference proteome</keyword>
<dbReference type="Proteomes" id="UP000202259">
    <property type="component" value="Chromosome"/>
</dbReference>
<dbReference type="AlphaFoldDB" id="A0A222G4F1"/>
<sequence>MKSTLFTFIILSATTLLLACSTPIKQVIVSPELNIGNSNAYQQKLAQLRFSDLRSSPHIVQILRTGEAAQLFSPQQALVETVEMSLSSALKANGLQIQPQAANQVELIIDHALVSVQQEMVKYSAKSQMNVRVVIDNDQGSLTKAFKITGISNGPLKADLAVLERDFNQQLAKLLTQIVQSEELQQFIQ</sequence>
<organism evidence="2 3">
    <name type="scientific">Cognaticolwellia beringensis</name>
    <dbReference type="NCBI Taxonomy" id="1967665"/>
    <lineage>
        <taxon>Bacteria</taxon>
        <taxon>Pseudomonadati</taxon>
        <taxon>Pseudomonadota</taxon>
        <taxon>Gammaproteobacteria</taxon>
        <taxon>Alteromonadales</taxon>
        <taxon>Colwelliaceae</taxon>
        <taxon>Cognaticolwellia</taxon>
    </lineage>
</organism>
<dbReference type="KEGG" id="cber:B5D82_02710"/>
<keyword evidence="1" id="KW-0732">Signal</keyword>
<dbReference type="EMBL" id="CP020465">
    <property type="protein sequence ID" value="ASP46787.1"/>
    <property type="molecule type" value="Genomic_DNA"/>
</dbReference>
<dbReference type="RefSeq" id="WP_081149030.1">
    <property type="nucleotide sequence ID" value="NZ_CP020465.1"/>
</dbReference>
<reference evidence="2 3" key="1">
    <citation type="submission" date="2017-08" db="EMBL/GenBank/DDBJ databases">
        <title>Complete genome of Colwellia sp. NB097-1, a psychrophile bacterium ioslated from Bering Sea.</title>
        <authorList>
            <person name="Chen X."/>
        </authorList>
    </citation>
    <scope>NUCLEOTIDE SEQUENCE [LARGE SCALE GENOMIC DNA]</scope>
    <source>
        <strain evidence="2 3">NB097-1</strain>
    </source>
</reference>
<proteinExistence type="predicted"/>
<evidence type="ECO:0000256" key="1">
    <source>
        <dbReference type="SAM" id="SignalP"/>
    </source>
</evidence>
<gene>
    <name evidence="2" type="ORF">B5D82_02710</name>
</gene>
<dbReference type="OrthoDB" id="6226250at2"/>
<feature type="signal peptide" evidence="1">
    <location>
        <begin position="1"/>
        <end position="19"/>
    </location>
</feature>
<protein>
    <recommendedName>
        <fullName evidence="4">Lipoprotein</fullName>
    </recommendedName>
</protein>